<dbReference type="Pfam" id="PF01494">
    <property type="entry name" value="FAD_binding_3"/>
    <property type="match status" value="2"/>
</dbReference>
<keyword evidence="7" id="KW-1185">Reference proteome</keyword>
<reference evidence="6 7" key="1">
    <citation type="submission" date="2018-02" db="EMBL/GenBank/DDBJ databases">
        <title>The genomes of Aspergillus section Nigri reveals drivers in fungal speciation.</title>
        <authorList>
            <consortium name="DOE Joint Genome Institute"/>
            <person name="Vesth T.C."/>
            <person name="Nybo J."/>
            <person name="Theobald S."/>
            <person name="Brandl J."/>
            <person name="Frisvad J.C."/>
            <person name="Nielsen K.F."/>
            <person name="Lyhne E.K."/>
            <person name="Kogle M.E."/>
            <person name="Kuo A."/>
            <person name="Riley R."/>
            <person name="Clum A."/>
            <person name="Nolan M."/>
            <person name="Lipzen A."/>
            <person name="Salamov A."/>
            <person name="Henrissat B."/>
            <person name="Wiebenga A."/>
            <person name="De vries R.P."/>
            <person name="Grigoriev I.V."/>
            <person name="Mortensen U.H."/>
            <person name="Andersen M.R."/>
            <person name="Baker S.E."/>
        </authorList>
    </citation>
    <scope>NUCLEOTIDE SEQUENCE [LARGE SCALE GENOMIC DNA]</scope>
    <source>
        <strain evidence="6 7">CBS 707.79</strain>
    </source>
</reference>
<dbReference type="PANTHER" id="PTHR46972:SF1">
    <property type="entry name" value="FAD DEPENDENT OXIDOREDUCTASE DOMAIN-CONTAINING PROTEIN"/>
    <property type="match status" value="1"/>
</dbReference>
<keyword evidence="4" id="KW-0503">Monooxygenase</keyword>
<evidence type="ECO:0000313" key="6">
    <source>
        <dbReference type="EMBL" id="PYH97599.1"/>
    </source>
</evidence>
<accession>A0A319DJQ5</accession>
<dbReference type="VEuPathDB" id="FungiDB:BO71DRAFT_372949"/>
<keyword evidence="2" id="KW-0274">FAD</keyword>
<dbReference type="GO" id="GO:0004497">
    <property type="term" value="F:monooxygenase activity"/>
    <property type="evidence" value="ECO:0007669"/>
    <property type="project" value="UniProtKB-KW"/>
</dbReference>
<dbReference type="Proteomes" id="UP000247810">
    <property type="component" value="Unassembled WGS sequence"/>
</dbReference>
<evidence type="ECO:0000256" key="3">
    <source>
        <dbReference type="ARBA" id="ARBA00023002"/>
    </source>
</evidence>
<dbReference type="OrthoDB" id="655030at2759"/>
<feature type="domain" description="FAD-binding" evidence="5">
    <location>
        <begin position="293"/>
        <end position="352"/>
    </location>
</feature>
<dbReference type="GO" id="GO:0071949">
    <property type="term" value="F:FAD binding"/>
    <property type="evidence" value="ECO:0007669"/>
    <property type="project" value="InterPro"/>
</dbReference>
<dbReference type="Gene3D" id="3.50.50.60">
    <property type="entry name" value="FAD/NAD(P)-binding domain"/>
    <property type="match status" value="1"/>
</dbReference>
<sequence length="387" mass="43061">MSPQIAIIGGGPSGLALAAILEQYGLDYIVYERSAKDTPPRGGCLDIHRSSGQEVLKEAGCFEEFKKYARGGYATIHGLWEHTGNKLFAFGEGRDSPEIDRAQLRRVLLSGVPEGTVRWSTGVKDTRRNGDGEVVLTLEDGSEVGGFGLVVGEDGVWSRVRHLVTSIEPVYSDILFLTLFIRPSNPYHPTLEQLAGQGPMVVLGRGKKIWIQRQGDGHYRMDFGWKGPVDFPTGLDLDLSDEDAVKQFMLHDGQFGGFMPEVKDMIRAATGPYRTWPLRHFPPEHLNWKSVPGVTLIGDAAHVTTPFVEDGVNCAMHDSLVLARMLKEYGVTEKAVQMYEQDMFPYASDVIERSVAAGELFFEWDSPKGFMRMMASDKPLIRMDLDY</sequence>
<evidence type="ECO:0000313" key="7">
    <source>
        <dbReference type="Proteomes" id="UP000247810"/>
    </source>
</evidence>
<feature type="domain" description="FAD-binding" evidence="5">
    <location>
        <begin position="4"/>
        <end position="164"/>
    </location>
</feature>
<dbReference type="PRINTS" id="PR00420">
    <property type="entry name" value="RNGMNOXGNASE"/>
</dbReference>
<evidence type="ECO:0000256" key="1">
    <source>
        <dbReference type="ARBA" id="ARBA00022630"/>
    </source>
</evidence>
<protein>
    <submittedName>
        <fullName evidence="6">FAD/NAD(P)-binding domain-containing protein</fullName>
    </submittedName>
</protein>
<organism evidence="6 7">
    <name type="scientific">Aspergillus ellipticus CBS 707.79</name>
    <dbReference type="NCBI Taxonomy" id="1448320"/>
    <lineage>
        <taxon>Eukaryota</taxon>
        <taxon>Fungi</taxon>
        <taxon>Dikarya</taxon>
        <taxon>Ascomycota</taxon>
        <taxon>Pezizomycotina</taxon>
        <taxon>Eurotiomycetes</taxon>
        <taxon>Eurotiomycetidae</taxon>
        <taxon>Eurotiales</taxon>
        <taxon>Aspergillaceae</taxon>
        <taxon>Aspergillus</taxon>
        <taxon>Aspergillus subgen. Circumdati</taxon>
    </lineage>
</organism>
<dbReference type="InterPro" id="IPR002938">
    <property type="entry name" value="FAD-bd"/>
</dbReference>
<dbReference type="AlphaFoldDB" id="A0A319DJQ5"/>
<dbReference type="PANTHER" id="PTHR46972">
    <property type="entry name" value="MONOOXYGENASE ASQM-RELATED"/>
    <property type="match status" value="1"/>
</dbReference>
<gene>
    <name evidence="6" type="ORF">BO71DRAFT_372949</name>
</gene>
<evidence type="ECO:0000259" key="5">
    <source>
        <dbReference type="Pfam" id="PF01494"/>
    </source>
</evidence>
<proteinExistence type="predicted"/>
<dbReference type="STRING" id="1448320.A0A319DJQ5"/>
<dbReference type="SUPFAM" id="SSF51905">
    <property type="entry name" value="FAD/NAD(P)-binding domain"/>
    <property type="match status" value="1"/>
</dbReference>
<keyword evidence="3" id="KW-0560">Oxidoreductase</keyword>
<keyword evidence="1" id="KW-0285">Flavoprotein</keyword>
<evidence type="ECO:0000256" key="2">
    <source>
        <dbReference type="ARBA" id="ARBA00022827"/>
    </source>
</evidence>
<dbReference type="EMBL" id="KZ825822">
    <property type="protein sequence ID" value="PYH97599.1"/>
    <property type="molecule type" value="Genomic_DNA"/>
</dbReference>
<dbReference type="InterPro" id="IPR036188">
    <property type="entry name" value="FAD/NAD-bd_sf"/>
</dbReference>
<name>A0A319DJQ5_9EURO</name>
<evidence type="ECO:0000256" key="4">
    <source>
        <dbReference type="ARBA" id="ARBA00023033"/>
    </source>
</evidence>